<evidence type="ECO:0000313" key="2">
    <source>
        <dbReference type="Proteomes" id="UP000283269"/>
    </source>
</evidence>
<proteinExistence type="predicted"/>
<gene>
    <name evidence="1" type="ORF">CVT25_006136</name>
</gene>
<sequence length="562" mass="64434">MSNGKLMLDKCFTVEDALVDFRNSEEPSIKGIKEILDGLSHTNVAPSSDDSNAVARFRLEASIELKSLHDERRTLQESVIKSCIRIAEIRCVTATRERYLQVSNRVLSPFRRLPPEILEQIFYYAREFRPSERQPGKPLPLIIGQVCHSWRQISITRSLLWDTVDMTYIPSPFYSLLDSSIISTPTTAILDLCFQRSYPLPLNLSLRPKFLSSDGNEIPPIHISSVKTIASICHRIQKLGIHANSKSTVEPLLLSSIIQFPMLESLHLEMGRCNDGASGPVTLFERCTALREVVLDLQPTHPFRIIIPWGQITHLDMLHGNRPIADSTWRTLVRMLRNLENGRFCLAGRVPGTDDPFLSHHHSTVDLMNTFELSHLHTLTIRFVGQELPQNRNIWLLKNLDFPNLQDFHFSFVRASTLPSFFFWRNENLQNPLYPLLHKLKSLTLWAISISTTELIDLLKLTTSLERFRFKGAAKWTLRYLVRSLTLKTGECFTLAPSLKNVIIWAENVSKSEAQSYMSMITTRQERRSFKMTIFCRKRLKNVPDGYMVVVEDLAGAEFLDL</sequence>
<dbReference type="Gene3D" id="3.80.10.10">
    <property type="entry name" value="Ribonuclease Inhibitor"/>
    <property type="match status" value="1"/>
</dbReference>
<dbReference type="EMBL" id="NHYD01002983">
    <property type="protein sequence ID" value="PPQ83732.1"/>
    <property type="molecule type" value="Genomic_DNA"/>
</dbReference>
<dbReference type="InterPro" id="IPR032675">
    <property type="entry name" value="LRR_dom_sf"/>
</dbReference>
<dbReference type="InParanoid" id="A0A409WZ35"/>
<reference evidence="1 2" key="1">
    <citation type="journal article" date="2018" name="Evol. Lett.">
        <title>Horizontal gene cluster transfer increased hallucinogenic mushroom diversity.</title>
        <authorList>
            <person name="Reynolds H.T."/>
            <person name="Vijayakumar V."/>
            <person name="Gluck-Thaler E."/>
            <person name="Korotkin H.B."/>
            <person name="Matheny P.B."/>
            <person name="Slot J.C."/>
        </authorList>
    </citation>
    <scope>NUCLEOTIDE SEQUENCE [LARGE SCALE GENOMIC DNA]</scope>
    <source>
        <strain evidence="1 2">2631</strain>
    </source>
</reference>
<dbReference type="Gene3D" id="1.20.1280.50">
    <property type="match status" value="1"/>
</dbReference>
<accession>A0A409WZ35</accession>
<dbReference type="OrthoDB" id="3065186at2759"/>
<name>A0A409WZ35_PSICY</name>
<dbReference type="STRING" id="93625.A0A409WZ35"/>
<comment type="caution">
    <text evidence="1">The sequence shown here is derived from an EMBL/GenBank/DDBJ whole genome shotgun (WGS) entry which is preliminary data.</text>
</comment>
<protein>
    <submittedName>
        <fullName evidence="1">Uncharacterized protein</fullName>
    </submittedName>
</protein>
<organism evidence="1 2">
    <name type="scientific">Psilocybe cyanescens</name>
    <dbReference type="NCBI Taxonomy" id="93625"/>
    <lineage>
        <taxon>Eukaryota</taxon>
        <taxon>Fungi</taxon>
        <taxon>Dikarya</taxon>
        <taxon>Basidiomycota</taxon>
        <taxon>Agaricomycotina</taxon>
        <taxon>Agaricomycetes</taxon>
        <taxon>Agaricomycetidae</taxon>
        <taxon>Agaricales</taxon>
        <taxon>Agaricineae</taxon>
        <taxon>Strophariaceae</taxon>
        <taxon>Psilocybe</taxon>
    </lineage>
</organism>
<dbReference type="AlphaFoldDB" id="A0A409WZ35"/>
<keyword evidence="2" id="KW-1185">Reference proteome</keyword>
<dbReference type="SUPFAM" id="SSF52047">
    <property type="entry name" value="RNI-like"/>
    <property type="match status" value="1"/>
</dbReference>
<evidence type="ECO:0000313" key="1">
    <source>
        <dbReference type="EMBL" id="PPQ83732.1"/>
    </source>
</evidence>
<dbReference type="Proteomes" id="UP000283269">
    <property type="component" value="Unassembled WGS sequence"/>
</dbReference>